<dbReference type="Pfam" id="PF05572">
    <property type="entry name" value="Peptidase_M43"/>
    <property type="match status" value="1"/>
</dbReference>
<dbReference type="GO" id="GO:0008237">
    <property type="term" value="F:metallopeptidase activity"/>
    <property type="evidence" value="ECO:0007669"/>
    <property type="project" value="UniProtKB-KW"/>
</dbReference>
<gene>
    <name evidence="13" type="ORF">HYH02_010249</name>
</gene>
<accession>A0A835TKT2</accession>
<keyword evidence="14" id="KW-1185">Reference proteome</keyword>
<feature type="signal peptide" evidence="11">
    <location>
        <begin position="1"/>
        <end position="22"/>
    </location>
</feature>
<evidence type="ECO:0000256" key="5">
    <source>
        <dbReference type="ARBA" id="ARBA00022801"/>
    </source>
</evidence>
<feature type="region of interest" description="Disordered" evidence="9">
    <location>
        <begin position="331"/>
        <end position="387"/>
    </location>
</feature>
<dbReference type="SMART" id="SM00202">
    <property type="entry name" value="SR"/>
    <property type="match status" value="1"/>
</dbReference>
<dbReference type="SUPFAM" id="SSF55486">
    <property type="entry name" value="Metalloproteases ('zincins'), catalytic domain"/>
    <property type="match status" value="1"/>
</dbReference>
<evidence type="ECO:0000313" key="14">
    <source>
        <dbReference type="Proteomes" id="UP000613740"/>
    </source>
</evidence>
<keyword evidence="8" id="KW-1015">Disulfide bond</keyword>
<comment type="similarity">
    <text evidence="1">Belongs to the peptidase M43B family.</text>
</comment>
<evidence type="ECO:0000256" key="11">
    <source>
        <dbReference type="SAM" id="SignalP"/>
    </source>
</evidence>
<comment type="caution">
    <text evidence="13">The sequence shown here is derived from an EMBL/GenBank/DDBJ whole genome shotgun (WGS) entry which is preliminary data.</text>
</comment>
<evidence type="ECO:0000259" key="12">
    <source>
        <dbReference type="PROSITE" id="PS50287"/>
    </source>
</evidence>
<feature type="compositionally biased region" description="Low complexity" evidence="9">
    <location>
        <begin position="1511"/>
        <end position="1530"/>
    </location>
</feature>
<reference evidence="13" key="1">
    <citation type="journal article" date="2020" name="bioRxiv">
        <title>Comparative genomics of Chlamydomonas.</title>
        <authorList>
            <person name="Craig R.J."/>
            <person name="Hasan A.R."/>
            <person name="Ness R.W."/>
            <person name="Keightley P.D."/>
        </authorList>
    </citation>
    <scope>NUCLEOTIDE SEQUENCE</scope>
    <source>
        <strain evidence="13">CCAP 11/173</strain>
    </source>
</reference>
<dbReference type="InterPro" id="IPR036772">
    <property type="entry name" value="SRCR-like_dom_sf"/>
</dbReference>
<dbReference type="OrthoDB" id="526647at2759"/>
<dbReference type="PANTHER" id="PTHR47466:SF1">
    <property type="entry name" value="METALLOPROTEASE MEP1 (AFU_ORTHOLOGUE AFUA_1G07730)-RELATED"/>
    <property type="match status" value="1"/>
</dbReference>
<feature type="region of interest" description="Disordered" evidence="9">
    <location>
        <begin position="405"/>
        <end position="433"/>
    </location>
</feature>
<feature type="region of interest" description="Disordered" evidence="9">
    <location>
        <begin position="896"/>
        <end position="923"/>
    </location>
</feature>
<dbReference type="InterPro" id="IPR001190">
    <property type="entry name" value="SRCR"/>
</dbReference>
<keyword evidence="10" id="KW-0472">Membrane</keyword>
<keyword evidence="6" id="KW-0862">Zinc</keyword>
<dbReference type="PROSITE" id="PS50287">
    <property type="entry name" value="SRCR_2"/>
    <property type="match status" value="1"/>
</dbReference>
<dbReference type="InterPro" id="IPR008754">
    <property type="entry name" value="Peptidase_M43"/>
</dbReference>
<sequence>MCCTQQWVFCALLLGILFSIEASPALASVFDAFSYEDDDIGAPSLAGEGLAGRSPSPGPGPGAQRSSSSKDAALPATSAGVASSSSSPSALSAGIRPFMALKGRPEQAAARDAQVLYKQGAAAAASAYLLFAAAEPLAQAPGASPALLPLLTPVLLRTYVTQPERCASDTARQLYELAARLYGTPTLQACHYALYQSLRAVFAWVRDNTPLALVQLPGQPDARVALPDPDLVSDLELVMGVAGALADPESSLGSGSEVGDWIQGSCGLDLESAAGLVPPIVAVLRELAADAPMLSQLAAELHESHWAVESSPGPLAAGAAAVDDELGSAEVLEGPFGSGRSGSGSRQPQVRGVGGSQDEPKQQQAEEAAKAAEAEEEDAGVGAGATEEVRARRRVALEAYRRWARGSGGGGARRLTRQQLHQQQQDQQQQVERQQVLDEVPLATQAGGAASDGDAAGALSVADATETRRRRLLEALPSSFFYGSTPSGFGISAPSAMPAVTYPLVFHILLYTDTDGVSVGPVKYGQSKAFVDRLVKITNYMAKPSNVQFYVKEVRSDPVAYPYLRLPSRAAWLSCPAGGASGGACLRNSTWLSSVVVDWPRSINVFVASDSTAGAGVPLGYAWVPASDLQPDQGHVFITWDGVSVDGSNQLAMYNDGSNTLLHELFHHLGLHHTFNTANSRGNSCNDDDYVGDTPATFGSASGSSFYGTATAYCMSVFWGVYGGDWDATYSRWSSTLGIPEADMNAWADTCPSRAGYDELGNYMTYNTPVCFAALGHLTLGQAQRAHFITSELNPTLYRWGQYYASIAAPPPPAASPPPEAYTNICKATRNNCACKSSWTMGTTAYSFCDRIGANNSLSCEVADPASCADCSGAAGPCILGCTGTARQCRKSLAPGFAAPPPPPPRPPSPPPRPPPPPPRTVSDACKKTAAGCDCRSTWIYDNNFASYCAAPDGAPVLWCQVDPSCPTFATSPYANCAASLTSTQCRGDIVRYSNSDNTQPGLPASPPSPPPSPPRPPAPPPSPRPPAPSSVAVARMSGSLVVAANCSRLRDPGLSLSDMQLELATAAQVAEGNVVFSSAGAACSPDDPSLLAANYTVWFPPEAGALQIYNASRLLGSAAGMRAAVSALFTSRWGPVAGAAAGSPVVLRQATLVGSGPYWALRPLNYTTGVVEALLPDGSLGVLCASTSSPFGVAEATAVCRSLGFTSGAPAATPASAASSSRYGGSTLYLDGLSCDSAATRLEQCDLAATDGWAAAGVRCSRGAVAAVTCAGGIAASLDANVTLAFAAAADCAAAAALGSGGVIGDLFAELASRVYKVPASRLALRGGPLSCSGSGQMVVTYCLQFPAGSKASEVDAAENATTAASLKASLGASTLAAKWGLAGAAAGGPVADAGADTGVALDSAALCGGGSSPGSSATRVCVAVAQAGDGASGNSGGSDSFFNKTLIGPLTGAMVIGIGAGILVLIALVIAGIIFMRRRSSARVEPGHGAAVSAWGANSAGGGSGNGRGARPAANTAAGTPAPAAVSRSRVAPAPGVTEAADSNANMARSEPELIGPVSRPRGSLAPLVPPAGGSLRPTPLGDLQRPDNGAASAVAPEPMLLPPAGARRGMLPPLSDGEGAAGPVGEGRLLVLAPPPASPAGGAGLRDEAALLAESPGPRPNASRRTLL</sequence>
<evidence type="ECO:0000256" key="7">
    <source>
        <dbReference type="ARBA" id="ARBA00023049"/>
    </source>
</evidence>
<keyword evidence="5" id="KW-0378">Hydrolase</keyword>
<name>A0A835TKT2_9CHLO</name>
<feature type="compositionally biased region" description="Pro residues" evidence="9">
    <location>
        <begin position="898"/>
        <end position="920"/>
    </location>
</feature>
<evidence type="ECO:0000256" key="3">
    <source>
        <dbReference type="ARBA" id="ARBA00022723"/>
    </source>
</evidence>
<keyword evidence="10" id="KW-0812">Transmembrane</keyword>
<dbReference type="Proteomes" id="UP000613740">
    <property type="component" value="Unassembled WGS sequence"/>
</dbReference>
<keyword evidence="10" id="KW-1133">Transmembrane helix</keyword>
<dbReference type="InterPro" id="IPR024079">
    <property type="entry name" value="MetalloPept_cat_dom_sf"/>
</dbReference>
<evidence type="ECO:0000313" key="13">
    <source>
        <dbReference type="EMBL" id="KAG2440670.1"/>
    </source>
</evidence>
<keyword evidence="4 11" id="KW-0732">Signal</keyword>
<feature type="compositionally biased region" description="Low complexity" evidence="9">
    <location>
        <begin position="417"/>
        <end position="433"/>
    </location>
</feature>
<feature type="compositionally biased region" description="Pro residues" evidence="9">
    <location>
        <begin position="1004"/>
        <end position="1029"/>
    </location>
</feature>
<keyword evidence="3" id="KW-0479">Metal-binding</keyword>
<keyword evidence="2" id="KW-0645">Protease</keyword>
<feature type="region of interest" description="Disordered" evidence="9">
    <location>
        <begin position="1614"/>
        <end position="1671"/>
    </location>
</feature>
<dbReference type="GO" id="GO:0006508">
    <property type="term" value="P:proteolysis"/>
    <property type="evidence" value="ECO:0007669"/>
    <property type="project" value="UniProtKB-KW"/>
</dbReference>
<evidence type="ECO:0000256" key="10">
    <source>
        <dbReference type="SAM" id="Phobius"/>
    </source>
</evidence>
<feature type="chain" id="PRO_5032891281" description="SRCR domain-containing protein" evidence="11">
    <location>
        <begin position="23"/>
        <end position="1671"/>
    </location>
</feature>
<dbReference type="Gene3D" id="3.10.250.10">
    <property type="entry name" value="SRCR-like domain"/>
    <property type="match status" value="1"/>
</dbReference>
<evidence type="ECO:0000256" key="1">
    <source>
        <dbReference type="ARBA" id="ARBA00008721"/>
    </source>
</evidence>
<dbReference type="PANTHER" id="PTHR47466">
    <property type="match status" value="1"/>
</dbReference>
<evidence type="ECO:0000256" key="8">
    <source>
        <dbReference type="ARBA" id="ARBA00023157"/>
    </source>
</evidence>
<feature type="region of interest" description="Disordered" evidence="9">
    <location>
        <begin position="46"/>
        <end position="71"/>
    </location>
</feature>
<organism evidence="13 14">
    <name type="scientific">Chlamydomonas schloesseri</name>
    <dbReference type="NCBI Taxonomy" id="2026947"/>
    <lineage>
        <taxon>Eukaryota</taxon>
        <taxon>Viridiplantae</taxon>
        <taxon>Chlorophyta</taxon>
        <taxon>core chlorophytes</taxon>
        <taxon>Chlorophyceae</taxon>
        <taxon>CS clade</taxon>
        <taxon>Chlamydomonadales</taxon>
        <taxon>Chlamydomonadaceae</taxon>
        <taxon>Chlamydomonas</taxon>
    </lineage>
</organism>
<dbReference type="Pfam" id="PF00530">
    <property type="entry name" value="SRCR"/>
    <property type="match status" value="1"/>
</dbReference>
<dbReference type="GO" id="GO:0016020">
    <property type="term" value="C:membrane"/>
    <property type="evidence" value="ECO:0007669"/>
    <property type="project" value="InterPro"/>
</dbReference>
<feature type="region of interest" description="Disordered" evidence="9">
    <location>
        <begin position="991"/>
        <end position="1032"/>
    </location>
</feature>
<feature type="region of interest" description="Disordered" evidence="9">
    <location>
        <begin position="1494"/>
        <end position="1601"/>
    </location>
</feature>
<dbReference type="Gene3D" id="3.40.390.10">
    <property type="entry name" value="Collagenase (Catalytic Domain)"/>
    <property type="match status" value="1"/>
</dbReference>
<dbReference type="GO" id="GO:0046872">
    <property type="term" value="F:metal ion binding"/>
    <property type="evidence" value="ECO:0007669"/>
    <property type="project" value="UniProtKB-KW"/>
</dbReference>
<evidence type="ECO:0000256" key="9">
    <source>
        <dbReference type="SAM" id="MobiDB-lite"/>
    </source>
</evidence>
<keyword evidence="7" id="KW-0482">Metalloprotease</keyword>
<feature type="domain" description="SRCR" evidence="12">
    <location>
        <begin position="1151"/>
        <end position="1272"/>
    </location>
</feature>
<evidence type="ECO:0000256" key="6">
    <source>
        <dbReference type="ARBA" id="ARBA00022833"/>
    </source>
</evidence>
<dbReference type="SUPFAM" id="SSF56487">
    <property type="entry name" value="SRCR-like"/>
    <property type="match status" value="1"/>
</dbReference>
<evidence type="ECO:0000256" key="4">
    <source>
        <dbReference type="ARBA" id="ARBA00022729"/>
    </source>
</evidence>
<evidence type="ECO:0000256" key="2">
    <source>
        <dbReference type="ARBA" id="ARBA00022670"/>
    </source>
</evidence>
<proteinExistence type="inferred from homology"/>
<feature type="compositionally biased region" description="Gly residues" evidence="9">
    <location>
        <begin position="1501"/>
        <end position="1510"/>
    </location>
</feature>
<protein>
    <recommendedName>
        <fullName evidence="12">SRCR domain-containing protein</fullName>
    </recommendedName>
</protein>
<feature type="transmembrane region" description="Helical" evidence="10">
    <location>
        <begin position="1452"/>
        <end position="1477"/>
    </location>
</feature>
<dbReference type="EMBL" id="JAEHOD010000037">
    <property type="protein sequence ID" value="KAG2440670.1"/>
    <property type="molecule type" value="Genomic_DNA"/>
</dbReference>